<dbReference type="Pfam" id="PF11795">
    <property type="entry name" value="DUF3322"/>
    <property type="match status" value="1"/>
</dbReference>
<sequence length="420" mass="48615">MQKNKNKRPRWTHPSDIRTQLQKQWQRGGILSALVIGKNLFPKRLAIKAPSATEMLEQFETVRAWIEALRTMPHCRVEMREFKHKNLGKNTVPQAIYFDCQEDLLAFIGKHAEVKRFMAVIEITEKQQPALLAWLAKKPLRALALLADWSKLMQVLSWMQTHPRPGLYLRQISIPGIHTKFIEIHRGVLAEWLDLTLPANAIDFNVSGVSQFAQRYGFRDKPLLVRFRLLDPKIKLLPGNTMQDISLDADSFAALNPAVSQVFITENEINFLAFPAMKSSLIIFGKGYGFEMLHKAHWLRQCRIYYWGDIDTHGFAILSQLRSHFPEVKSLLMERKTLLAFKHHWGKEDDPTKRELSGLSAAEQGLYDDLRNHCLQENLRLEQEKIAYDWIRAVLRSEDKINTETGRRIFIHFQGVKTGA</sequence>
<dbReference type="PIRSF" id="PIRSF028408">
    <property type="entry name" value="UCP028408"/>
    <property type="match status" value="1"/>
</dbReference>
<keyword evidence="4" id="KW-1185">Reference proteome</keyword>
<accession>A0A1H6FDJ5</accession>
<evidence type="ECO:0000313" key="4">
    <source>
        <dbReference type="Proteomes" id="UP000236724"/>
    </source>
</evidence>
<gene>
    <name evidence="3" type="ORF">MBHS_03608</name>
</gene>
<evidence type="ECO:0000259" key="1">
    <source>
        <dbReference type="Pfam" id="PF09983"/>
    </source>
</evidence>
<reference evidence="3 4" key="1">
    <citation type="submission" date="2016-10" db="EMBL/GenBank/DDBJ databases">
        <authorList>
            <person name="de Groot N.N."/>
        </authorList>
    </citation>
    <scope>NUCLEOTIDE SEQUENCE [LARGE SCALE GENOMIC DNA]</scope>
    <source>
        <strain evidence="3">MBHS1</strain>
    </source>
</reference>
<dbReference type="InterPro" id="IPR014544">
    <property type="entry name" value="UCP028408"/>
</dbReference>
<protein>
    <recommendedName>
        <fullName evidence="5">Wadjet protein JetD C-terminal domain-containing protein</fullName>
    </recommendedName>
</protein>
<dbReference type="Pfam" id="PF09983">
    <property type="entry name" value="JetD_C"/>
    <property type="match status" value="1"/>
</dbReference>
<dbReference type="RefSeq" id="WP_286019479.1">
    <property type="nucleotide sequence ID" value="NZ_FMSV02000539.1"/>
</dbReference>
<dbReference type="EMBL" id="FMSV02000539">
    <property type="protein sequence ID" value="SEH07723.1"/>
    <property type="molecule type" value="Genomic_DNA"/>
</dbReference>
<dbReference type="InterPro" id="IPR024534">
    <property type="entry name" value="JetD_C"/>
</dbReference>
<dbReference type="Proteomes" id="UP000236724">
    <property type="component" value="Unassembled WGS sequence"/>
</dbReference>
<dbReference type="InterPro" id="IPR024537">
    <property type="entry name" value="DUF3322"/>
</dbReference>
<evidence type="ECO:0008006" key="5">
    <source>
        <dbReference type="Google" id="ProtNLM"/>
    </source>
</evidence>
<feature type="domain" description="DUF3322" evidence="2">
    <location>
        <begin position="14"/>
        <end position="194"/>
    </location>
</feature>
<evidence type="ECO:0000313" key="3">
    <source>
        <dbReference type="EMBL" id="SEH07723.1"/>
    </source>
</evidence>
<name>A0A1H6FDJ5_9GAMM</name>
<feature type="domain" description="Wadjet protein JetD C-terminal" evidence="1">
    <location>
        <begin position="217"/>
        <end position="394"/>
    </location>
</feature>
<dbReference type="AlphaFoldDB" id="A0A1H6FDJ5"/>
<organism evidence="3 4">
    <name type="scientific">Candidatus Venteria ishoeyi</name>
    <dbReference type="NCBI Taxonomy" id="1899563"/>
    <lineage>
        <taxon>Bacteria</taxon>
        <taxon>Pseudomonadati</taxon>
        <taxon>Pseudomonadota</taxon>
        <taxon>Gammaproteobacteria</taxon>
        <taxon>Thiotrichales</taxon>
        <taxon>Thiotrichaceae</taxon>
        <taxon>Venteria</taxon>
    </lineage>
</organism>
<evidence type="ECO:0000259" key="2">
    <source>
        <dbReference type="Pfam" id="PF11795"/>
    </source>
</evidence>
<proteinExistence type="predicted"/>